<proteinExistence type="predicted"/>
<sequence>MYILITNSFKEFFESLMDEDNLSINGDGFYYTKSSTDSIIITKLKYINQFYDKGTDITIINLPKKVKNLEWKK</sequence>
<name>H2ED82_9VIRU</name>
<protein>
    <submittedName>
        <fullName evidence="1">Uncharacterized protein</fullName>
    </submittedName>
</protein>
<dbReference type="EMBL" id="JN885995">
    <property type="protein sequence ID" value="AEX62355.1"/>
    <property type="molecule type" value="Genomic_DNA"/>
</dbReference>
<accession>H2ED82</accession>
<reference evidence="1" key="1">
    <citation type="submission" date="2011-10" db="EMBL/GenBank/DDBJ databases">
        <title>Provirophages and transpovirons: unique mobilome of giant viruses.</title>
        <authorList>
            <person name="Desnues C."/>
            <person name="LaScola B."/>
            <person name="Yutin N."/>
            <person name="Fournous G."/>
            <person name="Koonin E."/>
            <person name="Raoult D."/>
        </authorList>
    </citation>
    <scope>NUCLEOTIDE SEQUENCE</scope>
    <source>
        <strain evidence="1">Mv13-mv</strain>
    </source>
</reference>
<gene>
    <name evidence="1" type="ORF">mv_L150</name>
</gene>
<evidence type="ECO:0000313" key="1">
    <source>
        <dbReference type="EMBL" id="AEX62355.1"/>
    </source>
</evidence>
<organism evidence="1">
    <name type="scientific">Moumouvirus sp. 'Monve'</name>
    <dbReference type="NCBI Taxonomy" id="1128131"/>
    <lineage>
        <taxon>Viruses</taxon>
        <taxon>Varidnaviria</taxon>
        <taxon>Bamfordvirae</taxon>
        <taxon>Nucleocytoviricota</taxon>
        <taxon>Megaviricetes</taxon>
        <taxon>Imitervirales</taxon>
        <taxon>Mimiviridae</taxon>
        <taxon>Megamimivirinae</taxon>
        <taxon>Moumouvirus</taxon>
    </lineage>
</organism>